<dbReference type="Proteomes" id="UP001549313">
    <property type="component" value="Unassembled WGS sequence"/>
</dbReference>
<dbReference type="RefSeq" id="WP_354087494.1">
    <property type="nucleotide sequence ID" value="NZ_JBEPTF010000001.1"/>
</dbReference>
<proteinExistence type="predicted"/>
<keyword evidence="2" id="KW-1185">Reference proteome</keyword>
<organism evidence="1 2">
    <name type="scientific">Brevundimonas faecalis</name>
    <dbReference type="NCBI Taxonomy" id="947378"/>
    <lineage>
        <taxon>Bacteria</taxon>
        <taxon>Pseudomonadati</taxon>
        <taxon>Pseudomonadota</taxon>
        <taxon>Alphaproteobacteria</taxon>
        <taxon>Caulobacterales</taxon>
        <taxon>Caulobacteraceae</taxon>
        <taxon>Brevundimonas</taxon>
    </lineage>
</organism>
<dbReference type="EMBL" id="JBEPTF010000001">
    <property type="protein sequence ID" value="MET4682547.1"/>
    <property type="molecule type" value="Genomic_DNA"/>
</dbReference>
<reference evidence="1 2" key="1">
    <citation type="submission" date="2024-06" db="EMBL/GenBank/DDBJ databases">
        <title>Sorghum-associated microbial communities from plants grown in Nebraska, USA.</title>
        <authorList>
            <person name="Schachtman D."/>
        </authorList>
    </citation>
    <scope>NUCLEOTIDE SEQUENCE [LARGE SCALE GENOMIC DNA]</scope>
    <source>
        <strain evidence="1 2">2814</strain>
    </source>
</reference>
<evidence type="ECO:0000313" key="1">
    <source>
        <dbReference type="EMBL" id="MET4682547.1"/>
    </source>
</evidence>
<gene>
    <name evidence="1" type="ORF">ABIE19_000456</name>
</gene>
<comment type="caution">
    <text evidence="1">The sequence shown here is derived from an EMBL/GenBank/DDBJ whole genome shotgun (WGS) entry which is preliminary data.</text>
</comment>
<evidence type="ECO:0000313" key="2">
    <source>
        <dbReference type="Proteomes" id="UP001549313"/>
    </source>
</evidence>
<accession>A0ABV2R7M0</accession>
<name>A0ABV2R7M0_9CAUL</name>
<sequence length="112" mass="12479">MEPISGVDRLIALLNQRLQVRADRRSGSARPSSARRSDALAAVRALAATADQDPQRFRRALVETILLSRFGDQAINDARFQQIVDRVALALADDDEGLRLLDEAQRELLSRK</sequence>
<evidence type="ECO:0008006" key="3">
    <source>
        <dbReference type="Google" id="ProtNLM"/>
    </source>
</evidence>
<protein>
    <recommendedName>
        <fullName evidence="3">Protein kinase</fullName>
    </recommendedName>
</protein>